<feature type="domain" description="VOC" evidence="1">
    <location>
        <begin position="3"/>
        <end position="110"/>
    </location>
</feature>
<dbReference type="InterPro" id="IPR037523">
    <property type="entry name" value="VOC_core"/>
</dbReference>
<dbReference type="RefSeq" id="WP_369776769.1">
    <property type="nucleotide sequence ID" value="NZ_CP165727.1"/>
</dbReference>
<name>A0AB39Y0L2_9ACTN</name>
<organism evidence="2">
    <name type="scientific">Streptomyces sp. R33</name>
    <dbReference type="NCBI Taxonomy" id="3238629"/>
    <lineage>
        <taxon>Bacteria</taxon>
        <taxon>Bacillati</taxon>
        <taxon>Actinomycetota</taxon>
        <taxon>Actinomycetes</taxon>
        <taxon>Kitasatosporales</taxon>
        <taxon>Streptomycetaceae</taxon>
        <taxon>Streptomyces</taxon>
    </lineage>
</organism>
<dbReference type="SUPFAM" id="SSF54593">
    <property type="entry name" value="Glyoxalase/Bleomycin resistance protein/Dihydroxybiphenyl dioxygenase"/>
    <property type="match status" value="1"/>
</dbReference>
<dbReference type="InterPro" id="IPR004360">
    <property type="entry name" value="Glyas_Fos-R_dOase_dom"/>
</dbReference>
<dbReference type="Gene3D" id="3.10.180.10">
    <property type="entry name" value="2,3-Dihydroxybiphenyl 1,2-Dioxygenase, domain 1"/>
    <property type="match status" value="1"/>
</dbReference>
<dbReference type="AlphaFoldDB" id="A0AB39Y0L2"/>
<dbReference type="Pfam" id="PF00903">
    <property type="entry name" value="Glyoxalase"/>
    <property type="match status" value="1"/>
</dbReference>
<dbReference type="InterPro" id="IPR029068">
    <property type="entry name" value="Glyas_Bleomycin-R_OHBP_Dase"/>
</dbReference>
<evidence type="ECO:0000259" key="1">
    <source>
        <dbReference type="PROSITE" id="PS51819"/>
    </source>
</evidence>
<proteinExistence type="predicted"/>
<protein>
    <submittedName>
        <fullName evidence="2">VOC family protein</fullName>
    </submittedName>
</protein>
<accession>A0AB39Y0L2</accession>
<sequence length="118" mass="12674">MITGAHTIIYAGYAEAARAFFRDVLEFPHVDAGAGWLIFKSPPAELAVHPADPHADGVTELFLMCDDLAATVTQLKAKGVEFTTDITEQRWGSVTTLAVPGAGTIGLYQPKHDTAYDL</sequence>
<evidence type="ECO:0000313" key="2">
    <source>
        <dbReference type="EMBL" id="XDV62047.1"/>
    </source>
</evidence>
<dbReference type="EMBL" id="CP165727">
    <property type="protein sequence ID" value="XDV62047.1"/>
    <property type="molecule type" value="Genomic_DNA"/>
</dbReference>
<gene>
    <name evidence="2" type="ORF">AB5J51_03415</name>
</gene>
<reference evidence="2" key="1">
    <citation type="submission" date="2024-08" db="EMBL/GenBank/DDBJ databases">
        <authorList>
            <person name="Yu S.T."/>
        </authorList>
    </citation>
    <scope>NUCLEOTIDE SEQUENCE</scope>
    <source>
        <strain evidence="2">R33</strain>
    </source>
</reference>
<dbReference type="PROSITE" id="PS51819">
    <property type="entry name" value="VOC"/>
    <property type="match status" value="1"/>
</dbReference>